<proteinExistence type="predicted"/>
<dbReference type="KEGG" id="ete:ETEE_4109"/>
<sequence length="41" mass="4990">MRYVYMFCLNSHQLLTDDFPVESTCVFIYNKKTILLFYAFN</sequence>
<dbReference type="HOGENOM" id="CLU_3269309_0_0_6"/>
<dbReference type="AlphaFoldDB" id="A0A076LPI1"/>
<name>A0A076LPI1_9GAMM</name>
<dbReference type="EMBL" id="CP006664">
    <property type="protein sequence ID" value="AIJ10515.1"/>
    <property type="molecule type" value="Genomic_DNA"/>
</dbReference>
<gene>
    <name evidence="1" type="ORF">ETEE_4109</name>
</gene>
<dbReference type="Proteomes" id="UP000028681">
    <property type="component" value="Chromosome"/>
</dbReference>
<organism evidence="1 2">
    <name type="scientific">Edwardsiella anguillarum ET080813</name>
    <dbReference type="NCBI Taxonomy" id="667120"/>
    <lineage>
        <taxon>Bacteria</taxon>
        <taxon>Pseudomonadati</taxon>
        <taxon>Pseudomonadota</taxon>
        <taxon>Gammaproteobacteria</taxon>
        <taxon>Enterobacterales</taxon>
        <taxon>Hafniaceae</taxon>
        <taxon>Edwardsiella</taxon>
    </lineage>
</organism>
<reference evidence="1 2" key="1">
    <citation type="journal article" date="2012" name="PLoS ONE">
        <title>Edwardsiella comparative phylogenomics reveal the new intra/inter-species taxonomic relationships, virulence evolution and niche adaptation mechanisms.</title>
        <authorList>
            <person name="Yang M."/>
            <person name="Lv Y."/>
            <person name="Xiao J."/>
            <person name="Wu H."/>
            <person name="Zheng H."/>
            <person name="Liu Q."/>
            <person name="Zhang Y."/>
            <person name="Wang Q."/>
        </authorList>
    </citation>
    <scope>NUCLEOTIDE SEQUENCE [LARGE SCALE GENOMIC DNA]</scope>
    <source>
        <strain evidence="2">080813</strain>
    </source>
</reference>
<evidence type="ECO:0000313" key="1">
    <source>
        <dbReference type="EMBL" id="AIJ10515.1"/>
    </source>
</evidence>
<evidence type="ECO:0000313" key="2">
    <source>
        <dbReference type="Proteomes" id="UP000028681"/>
    </source>
</evidence>
<accession>A0A076LPI1</accession>
<protein>
    <submittedName>
        <fullName evidence="1">Uncharacterized protein</fullName>
    </submittedName>
</protein>